<keyword evidence="1" id="KW-0812">Transmembrane</keyword>
<accession>A0A2P7SF09</accession>
<evidence type="ECO:0000313" key="2">
    <source>
        <dbReference type="EMBL" id="PSJ61096.1"/>
    </source>
</evidence>
<proteinExistence type="predicted"/>
<gene>
    <name evidence="2" type="ORF">C7I84_10380</name>
</gene>
<keyword evidence="1" id="KW-1133">Transmembrane helix</keyword>
<keyword evidence="3" id="KW-1185">Reference proteome</keyword>
<reference evidence="2 3" key="1">
    <citation type="submission" date="2018-03" db="EMBL/GenBank/DDBJ databases">
        <title>The draft genome of Mesorhizobium sp. 6GN-30.</title>
        <authorList>
            <person name="Liu L."/>
            <person name="Li L."/>
            <person name="Wang T."/>
            <person name="Zhang X."/>
            <person name="Liang L."/>
        </authorList>
    </citation>
    <scope>NUCLEOTIDE SEQUENCE [LARGE SCALE GENOMIC DNA]</scope>
    <source>
        <strain evidence="2 3">6GN30</strain>
    </source>
</reference>
<protein>
    <submittedName>
        <fullName evidence="2">Uncharacterized protein</fullName>
    </submittedName>
</protein>
<name>A0A2P7SF09_9HYPH</name>
<keyword evidence="1" id="KW-0472">Membrane</keyword>
<evidence type="ECO:0000313" key="3">
    <source>
        <dbReference type="Proteomes" id="UP000241229"/>
    </source>
</evidence>
<dbReference type="Proteomes" id="UP000241229">
    <property type="component" value="Unassembled WGS sequence"/>
</dbReference>
<dbReference type="EMBL" id="PXYK01000008">
    <property type="protein sequence ID" value="PSJ61096.1"/>
    <property type="molecule type" value="Genomic_DNA"/>
</dbReference>
<sequence>MQRGLVGIAGAAVVSGVGFFVLKRITGLGLSLPDVVLAATVATLVLAAAGTGFAVLALVHARQARQEIARLARSVDAAMQAVKTAGDSRSISIGAPAADAALAEPAGHAAAAEAQAVQAKIIALAAALPGEKAAPNGRRH</sequence>
<feature type="transmembrane region" description="Helical" evidence="1">
    <location>
        <begin position="35"/>
        <end position="59"/>
    </location>
</feature>
<dbReference type="RefSeq" id="WP_106772101.1">
    <property type="nucleotide sequence ID" value="NZ_PXYK01000008.1"/>
</dbReference>
<dbReference type="AlphaFoldDB" id="A0A2P7SF09"/>
<evidence type="ECO:0000256" key="1">
    <source>
        <dbReference type="SAM" id="Phobius"/>
    </source>
</evidence>
<comment type="caution">
    <text evidence="2">The sequence shown here is derived from an EMBL/GenBank/DDBJ whole genome shotgun (WGS) entry which is preliminary data.</text>
</comment>
<organism evidence="2 3">
    <name type="scientific">Kumtagia ephedrae</name>
    <dbReference type="NCBI Taxonomy" id="2116701"/>
    <lineage>
        <taxon>Bacteria</taxon>
        <taxon>Pseudomonadati</taxon>
        <taxon>Pseudomonadota</taxon>
        <taxon>Alphaproteobacteria</taxon>
        <taxon>Hyphomicrobiales</taxon>
        <taxon>Phyllobacteriaceae</taxon>
        <taxon>Kumtagia</taxon>
    </lineage>
</organism>